<dbReference type="Pfam" id="PF25989">
    <property type="entry name" value="YknX_C"/>
    <property type="match status" value="1"/>
</dbReference>
<keyword evidence="3" id="KW-0732">Signal</keyword>
<dbReference type="Gene3D" id="2.40.420.20">
    <property type="match status" value="1"/>
</dbReference>
<dbReference type="NCBIfam" id="TIGR01730">
    <property type="entry name" value="RND_mfp"/>
    <property type="match status" value="1"/>
</dbReference>
<dbReference type="FunFam" id="2.40.30.170:FF:000010">
    <property type="entry name" value="Efflux RND transporter periplasmic adaptor subunit"/>
    <property type="match status" value="1"/>
</dbReference>
<dbReference type="PANTHER" id="PTHR30469">
    <property type="entry name" value="MULTIDRUG RESISTANCE PROTEIN MDTA"/>
    <property type="match status" value="1"/>
</dbReference>
<feature type="compositionally biased region" description="Low complexity" evidence="2">
    <location>
        <begin position="363"/>
        <end position="374"/>
    </location>
</feature>
<dbReference type="Pfam" id="PF25954">
    <property type="entry name" value="Beta-barrel_RND_2"/>
    <property type="match status" value="1"/>
</dbReference>
<dbReference type="Gene3D" id="1.10.287.470">
    <property type="entry name" value="Helix hairpin bin"/>
    <property type="match status" value="1"/>
</dbReference>
<dbReference type="GO" id="GO:1990281">
    <property type="term" value="C:efflux pump complex"/>
    <property type="evidence" value="ECO:0007669"/>
    <property type="project" value="TreeGrafter"/>
</dbReference>
<dbReference type="InterPro" id="IPR058637">
    <property type="entry name" value="YknX-like_C"/>
</dbReference>
<feature type="region of interest" description="Disordered" evidence="2">
    <location>
        <begin position="350"/>
        <end position="374"/>
    </location>
</feature>
<reference evidence="7" key="1">
    <citation type="submission" date="2020-02" db="EMBL/GenBank/DDBJ databases">
        <authorList>
            <person name="Meier V. D."/>
        </authorList>
    </citation>
    <scope>NUCLEOTIDE SEQUENCE</scope>
    <source>
        <strain evidence="7">AVDCRST_MAG64</strain>
    </source>
</reference>
<dbReference type="InterPro" id="IPR006143">
    <property type="entry name" value="RND_pump_MFP"/>
</dbReference>
<name>A0A6J4Q6R5_9BACT</name>
<dbReference type="AlphaFoldDB" id="A0A6J4Q6R5"/>
<dbReference type="EMBL" id="CADCUQ010000784">
    <property type="protein sequence ID" value="CAA9429822.1"/>
    <property type="molecule type" value="Genomic_DNA"/>
</dbReference>
<evidence type="ECO:0000256" key="2">
    <source>
        <dbReference type="SAM" id="MobiDB-lite"/>
    </source>
</evidence>
<feature type="region of interest" description="Disordered" evidence="2">
    <location>
        <begin position="112"/>
        <end position="135"/>
    </location>
</feature>
<feature type="domain" description="Multidrug resistance protein MdtA-like alpha-helical hairpin" evidence="4">
    <location>
        <begin position="98"/>
        <end position="153"/>
    </location>
</feature>
<dbReference type="Gene3D" id="2.40.50.100">
    <property type="match status" value="1"/>
</dbReference>
<feature type="domain" description="YknX-like C-terminal permuted SH3-like" evidence="6">
    <location>
        <begin position="289"/>
        <end position="352"/>
    </location>
</feature>
<feature type="domain" description="CusB-like beta-barrel" evidence="5">
    <location>
        <begin position="207"/>
        <end position="283"/>
    </location>
</feature>
<feature type="signal peptide" evidence="3">
    <location>
        <begin position="1"/>
        <end position="17"/>
    </location>
</feature>
<evidence type="ECO:0000259" key="4">
    <source>
        <dbReference type="Pfam" id="PF25876"/>
    </source>
</evidence>
<dbReference type="Gene3D" id="2.40.30.170">
    <property type="match status" value="1"/>
</dbReference>
<sequence length="374" mass="39315">MRVAFALAVLFPAWCLAQQGPVSVDVAPVQRRAVELTQPLVAGVEPVTRSTLAAELPGLVAERLFEEGEMLEKGAVLARMKTDLLQAQLNAALAAGATADANIAMAQAEAENATGELERNRQLSKSNVGSEKEMRQAATAARVADSTVKAKQAESEEKAAEVARLKLMIAKSQVQTPVPGVVSKRYVEVGQWVKEGDPVADIVQLDPLWVRVNVPEGVVARLNKGDDARITIDALGGETLVAKVDRILPEADAASRSFQVKLLLPNPDGKIRPGFFARATLLSKSKTQLVVPKDAIVQRGTAAHVVAVRDGKAVLVPVKRGSAEGQMVAVSGELTEKDQVVTRGNEALRGGEDLVLPGPPPAAAAAQPAASAGK</sequence>
<feature type="chain" id="PRO_5027108545" evidence="3">
    <location>
        <begin position="18"/>
        <end position="374"/>
    </location>
</feature>
<dbReference type="SUPFAM" id="SSF111369">
    <property type="entry name" value="HlyD-like secretion proteins"/>
    <property type="match status" value="1"/>
</dbReference>
<dbReference type="InterPro" id="IPR058624">
    <property type="entry name" value="MdtA-like_HH"/>
</dbReference>
<comment type="similarity">
    <text evidence="1">Belongs to the membrane fusion protein (MFP) (TC 8.A.1) family.</text>
</comment>
<evidence type="ECO:0000256" key="1">
    <source>
        <dbReference type="ARBA" id="ARBA00009477"/>
    </source>
</evidence>
<evidence type="ECO:0000313" key="7">
    <source>
        <dbReference type="EMBL" id="CAA9429822.1"/>
    </source>
</evidence>
<organism evidence="7">
    <name type="scientific">uncultured Phycisphaerae bacterium</name>
    <dbReference type="NCBI Taxonomy" id="904963"/>
    <lineage>
        <taxon>Bacteria</taxon>
        <taxon>Pseudomonadati</taxon>
        <taxon>Planctomycetota</taxon>
        <taxon>Phycisphaerae</taxon>
        <taxon>environmental samples</taxon>
    </lineage>
</organism>
<evidence type="ECO:0000259" key="6">
    <source>
        <dbReference type="Pfam" id="PF25989"/>
    </source>
</evidence>
<proteinExistence type="inferred from homology"/>
<dbReference type="Pfam" id="PF25876">
    <property type="entry name" value="HH_MFP_RND"/>
    <property type="match status" value="1"/>
</dbReference>
<dbReference type="GO" id="GO:0015562">
    <property type="term" value="F:efflux transmembrane transporter activity"/>
    <property type="evidence" value="ECO:0007669"/>
    <property type="project" value="TreeGrafter"/>
</dbReference>
<dbReference type="InterPro" id="IPR058792">
    <property type="entry name" value="Beta-barrel_RND_2"/>
</dbReference>
<protein>
    <submittedName>
        <fullName evidence="7">Uncharacterized protein</fullName>
    </submittedName>
</protein>
<evidence type="ECO:0000256" key="3">
    <source>
        <dbReference type="SAM" id="SignalP"/>
    </source>
</evidence>
<accession>A0A6J4Q6R5</accession>
<dbReference type="PANTHER" id="PTHR30469:SF15">
    <property type="entry name" value="HLYD FAMILY OF SECRETION PROTEINS"/>
    <property type="match status" value="1"/>
</dbReference>
<evidence type="ECO:0000259" key="5">
    <source>
        <dbReference type="Pfam" id="PF25954"/>
    </source>
</evidence>
<gene>
    <name evidence="7" type="ORF">AVDCRST_MAG64-3400</name>
</gene>